<organism evidence="7 8">
    <name type="scientific">Eleutherodactylus coqui</name>
    <name type="common">Puerto Rican coqui</name>
    <dbReference type="NCBI Taxonomy" id="57060"/>
    <lineage>
        <taxon>Eukaryota</taxon>
        <taxon>Metazoa</taxon>
        <taxon>Chordata</taxon>
        <taxon>Craniata</taxon>
        <taxon>Vertebrata</taxon>
        <taxon>Euteleostomi</taxon>
        <taxon>Amphibia</taxon>
        <taxon>Batrachia</taxon>
        <taxon>Anura</taxon>
        <taxon>Neobatrachia</taxon>
        <taxon>Hyloidea</taxon>
        <taxon>Eleutherodactylidae</taxon>
        <taxon>Eleutherodactylinae</taxon>
        <taxon>Eleutherodactylus</taxon>
        <taxon>Eleutherodactylus</taxon>
    </lineage>
</organism>
<dbReference type="GO" id="GO:0042254">
    <property type="term" value="P:ribosome biogenesis"/>
    <property type="evidence" value="ECO:0007669"/>
    <property type="project" value="InterPro"/>
</dbReference>
<dbReference type="GO" id="GO:0030692">
    <property type="term" value="C:Noc4p-Nop14p complex"/>
    <property type="evidence" value="ECO:0007669"/>
    <property type="project" value="TreeGrafter"/>
</dbReference>
<evidence type="ECO:0000256" key="1">
    <source>
        <dbReference type="ARBA" id="ARBA00004232"/>
    </source>
</evidence>
<keyword evidence="3 5" id="KW-0812">Transmembrane</keyword>
<evidence type="ECO:0000256" key="2">
    <source>
        <dbReference type="ARBA" id="ARBA00007797"/>
    </source>
</evidence>
<feature type="transmembrane region" description="Helical" evidence="5">
    <location>
        <begin position="357"/>
        <end position="379"/>
    </location>
</feature>
<accession>A0A8J6FGF7</accession>
<dbReference type="OrthoDB" id="10263185at2759"/>
<dbReference type="AlphaFoldDB" id="A0A8J6FGF7"/>
<dbReference type="InterPro" id="IPR016024">
    <property type="entry name" value="ARM-type_fold"/>
</dbReference>
<reference evidence="7" key="1">
    <citation type="thesis" date="2020" institute="ProQuest LLC" country="789 East Eisenhower Parkway, Ann Arbor, MI, USA">
        <title>Comparative Genomics and Chromosome Evolution.</title>
        <authorList>
            <person name="Mudd A.B."/>
        </authorList>
    </citation>
    <scope>NUCLEOTIDE SEQUENCE</scope>
    <source>
        <strain evidence="7">HN-11 Male</strain>
        <tissue evidence="7">Kidney and liver</tissue>
    </source>
</reference>
<feature type="transmembrane region" description="Helical" evidence="5">
    <location>
        <begin position="303"/>
        <end position="326"/>
    </location>
</feature>
<keyword evidence="8" id="KW-1185">Reference proteome</keyword>
<dbReference type="GO" id="GO:0032040">
    <property type="term" value="C:small-subunit processome"/>
    <property type="evidence" value="ECO:0007669"/>
    <property type="project" value="TreeGrafter"/>
</dbReference>
<comment type="subcellular location">
    <subcellularLocation>
        <location evidence="1">Nucleus membrane</location>
        <topology evidence="1">Multi-pass membrane protein</topology>
    </subcellularLocation>
</comment>
<dbReference type="PANTHER" id="PTHR12455:SF0">
    <property type="entry name" value="NUCLEOLAR COMPLEX PROTEIN 4 HOMOLOG"/>
    <property type="match status" value="1"/>
</dbReference>
<keyword evidence="4 5" id="KW-1133">Transmembrane helix</keyword>
<gene>
    <name evidence="7" type="ORF">GDO78_007416</name>
</gene>
<dbReference type="InterPro" id="IPR027193">
    <property type="entry name" value="Noc4"/>
</dbReference>
<evidence type="ECO:0000259" key="6">
    <source>
        <dbReference type="Pfam" id="PF03914"/>
    </source>
</evidence>
<evidence type="ECO:0000256" key="3">
    <source>
        <dbReference type="ARBA" id="ARBA00022692"/>
    </source>
</evidence>
<dbReference type="InterPro" id="IPR005612">
    <property type="entry name" value="CCAAT-binding_factor"/>
</dbReference>
<dbReference type="Pfam" id="PF03914">
    <property type="entry name" value="CBF"/>
    <property type="match status" value="1"/>
</dbReference>
<evidence type="ECO:0000313" key="8">
    <source>
        <dbReference type="Proteomes" id="UP000770717"/>
    </source>
</evidence>
<evidence type="ECO:0000313" key="7">
    <source>
        <dbReference type="EMBL" id="KAG9487557.1"/>
    </source>
</evidence>
<dbReference type="GO" id="GO:0031965">
    <property type="term" value="C:nuclear membrane"/>
    <property type="evidence" value="ECO:0007669"/>
    <property type="project" value="UniProtKB-SubCell"/>
</dbReference>
<dbReference type="EMBL" id="WNTK01000003">
    <property type="protein sequence ID" value="KAG9487557.1"/>
    <property type="molecule type" value="Genomic_DNA"/>
</dbReference>
<protein>
    <recommendedName>
        <fullName evidence="6">CCAAT-binding factor domain-containing protein</fullName>
    </recommendedName>
</protein>
<evidence type="ECO:0000256" key="5">
    <source>
        <dbReference type="SAM" id="Phobius"/>
    </source>
</evidence>
<name>A0A8J6FGF7_ELECQ</name>
<evidence type="ECO:0000256" key="4">
    <source>
        <dbReference type="ARBA" id="ARBA00022989"/>
    </source>
</evidence>
<feature type="domain" description="CCAAT-binding factor" evidence="6">
    <location>
        <begin position="315"/>
        <end position="464"/>
    </location>
</feature>
<comment type="similarity">
    <text evidence="2">Belongs to the CBF/MAK21 family.</text>
</comment>
<sequence>MAARRGKRANRVRGEDGASVRRELDTKLGEVLQSRGNANTVFDILEYLESENDGHVLAAIRTCSKLFESLLEKRELYIGDLPAEADGSSGSLSAEEKYKVWMRHRYNSCVACLVEHLHATSSQVQELALCTLMKFVQVEGKFPLESAIWKDSYRFPHRLLKRIVHGLLQEEKDSTLLLSRFQEYLEYDDVRYYTMTVINERIAQVNRGTKEALPPIFLNNVFGLLSAINMPVEGELSNFLLGQKEKEDDWKPAKLKEQKKAFERVWMGFLKHKLSVSLYKKVLLILHESILPHMSNATMMIDFLTAAYDVGGAISLLALNGLFILIHQHNLEYPDFYKKLYSLLDPSVFHVKYRARFFHLADLFLSSTHLPVYLVAAFAKRLSRLSLTAPPQVLMMMIPFICNLIRRHPACLPLIHRPSAERDLTSDPFVMEEQDPAKSRALESSLWELEALQNHYYPSVVRAANVISRALSTQENDVSELLELSSYELFEKEMKKKFHTVPLEFEAVHGLLGKKHDITADHFSL</sequence>
<comment type="caution">
    <text evidence="7">The sequence shown here is derived from an EMBL/GenBank/DDBJ whole genome shotgun (WGS) entry which is preliminary data.</text>
</comment>
<keyword evidence="5" id="KW-0472">Membrane</keyword>
<proteinExistence type="inferred from homology"/>
<dbReference type="Proteomes" id="UP000770717">
    <property type="component" value="Unassembled WGS sequence"/>
</dbReference>
<dbReference type="PANTHER" id="PTHR12455">
    <property type="entry name" value="NUCLEOLAR COMPLEX PROTEIN 4"/>
    <property type="match status" value="1"/>
</dbReference>
<dbReference type="SUPFAM" id="SSF48371">
    <property type="entry name" value="ARM repeat"/>
    <property type="match status" value="1"/>
</dbReference>